<name>A0A918N164_9ALTE</name>
<keyword evidence="2" id="KW-1185">Reference proteome</keyword>
<sequence length="297" mass="33857">MIGESLRRLLTICVVLSLPVQAGEGKDEDTVVPSQVLRIPKVASGTDPIYNYITALLSRVLSTNASEYGQVRLHPNPEVSVQERQLRNLQNGLTDVTWSVTSIDRERKYRPIRIPLVDGFFGKRVLLIATGDRRFSVQPDAQQLKDLYALQGYDWPDTRILLHNGFRVIEAPYQASHRLLIEGFADYFPRSLVEAGYELQQWQSKGVSLEPYLLLSYRSAMFFFVSKDNEKLAKRIEEGLQALQQSGEFSALLHRQPFYKKGLELVSGRHEIVLENPLLSDKTEAAIKQYLPFIPHE</sequence>
<evidence type="ECO:0008006" key="3">
    <source>
        <dbReference type="Google" id="ProtNLM"/>
    </source>
</evidence>
<gene>
    <name evidence="1" type="ORF">GCM10007391_28360</name>
</gene>
<dbReference type="RefSeq" id="WP_189407574.1">
    <property type="nucleotide sequence ID" value="NZ_BMXP01000008.1"/>
</dbReference>
<comment type="caution">
    <text evidence="1">The sequence shown here is derived from an EMBL/GenBank/DDBJ whole genome shotgun (WGS) entry which is preliminary data.</text>
</comment>
<dbReference type="Gene3D" id="3.40.190.10">
    <property type="entry name" value="Periplasmic binding protein-like II"/>
    <property type="match status" value="2"/>
</dbReference>
<dbReference type="EMBL" id="BMXP01000008">
    <property type="protein sequence ID" value="GGW92333.1"/>
    <property type="molecule type" value="Genomic_DNA"/>
</dbReference>
<accession>A0A918N164</accession>
<organism evidence="1 2">
    <name type="scientific">Alteromonas halophila</name>
    <dbReference type="NCBI Taxonomy" id="516698"/>
    <lineage>
        <taxon>Bacteria</taxon>
        <taxon>Pseudomonadati</taxon>
        <taxon>Pseudomonadota</taxon>
        <taxon>Gammaproteobacteria</taxon>
        <taxon>Alteromonadales</taxon>
        <taxon>Alteromonadaceae</taxon>
        <taxon>Alteromonas/Salinimonas group</taxon>
        <taxon>Alteromonas</taxon>
    </lineage>
</organism>
<reference evidence="1" key="2">
    <citation type="submission" date="2020-09" db="EMBL/GenBank/DDBJ databases">
        <authorList>
            <person name="Sun Q."/>
            <person name="Kim S."/>
        </authorList>
    </citation>
    <scope>NUCLEOTIDE SEQUENCE</scope>
    <source>
        <strain evidence="1">KCTC 22164</strain>
    </source>
</reference>
<evidence type="ECO:0000313" key="1">
    <source>
        <dbReference type="EMBL" id="GGW92333.1"/>
    </source>
</evidence>
<dbReference type="AlphaFoldDB" id="A0A918N164"/>
<protein>
    <recommendedName>
        <fullName evidence="3">Amino acid ABC transporter substrate-binding protein</fullName>
    </recommendedName>
</protein>
<proteinExistence type="predicted"/>
<dbReference type="Proteomes" id="UP000631300">
    <property type="component" value="Unassembled WGS sequence"/>
</dbReference>
<dbReference type="SUPFAM" id="SSF53850">
    <property type="entry name" value="Periplasmic binding protein-like II"/>
    <property type="match status" value="1"/>
</dbReference>
<evidence type="ECO:0000313" key="2">
    <source>
        <dbReference type="Proteomes" id="UP000631300"/>
    </source>
</evidence>
<reference evidence="1" key="1">
    <citation type="journal article" date="2014" name="Int. J. Syst. Evol. Microbiol.">
        <title>Complete genome sequence of Corynebacterium casei LMG S-19264T (=DSM 44701T), isolated from a smear-ripened cheese.</title>
        <authorList>
            <consortium name="US DOE Joint Genome Institute (JGI-PGF)"/>
            <person name="Walter F."/>
            <person name="Albersmeier A."/>
            <person name="Kalinowski J."/>
            <person name="Ruckert C."/>
        </authorList>
    </citation>
    <scope>NUCLEOTIDE SEQUENCE</scope>
    <source>
        <strain evidence="1">KCTC 22164</strain>
    </source>
</reference>